<gene>
    <name evidence="4" type="ORF">AVEN_149553_1</name>
    <name evidence="2" type="ORF">AVEN_1783_1</name>
    <name evidence="3" type="ORF">AVEN_45740_1</name>
    <name evidence="1" type="ORF">AVEN_88326_1</name>
</gene>
<evidence type="ECO:0000313" key="1">
    <source>
        <dbReference type="EMBL" id="GBO06147.1"/>
    </source>
</evidence>
<reference evidence="4 5" key="1">
    <citation type="journal article" date="2019" name="Sci. Rep.">
        <title>Orb-weaving spider Araneus ventricosus genome elucidates the spidroin gene catalogue.</title>
        <authorList>
            <person name="Kono N."/>
            <person name="Nakamura H."/>
            <person name="Ohtoshi R."/>
            <person name="Moran D.A.P."/>
            <person name="Shinohara A."/>
            <person name="Yoshida Y."/>
            <person name="Fujiwara M."/>
            <person name="Mori M."/>
            <person name="Tomita M."/>
            <person name="Arakawa K."/>
        </authorList>
    </citation>
    <scope>NUCLEOTIDE SEQUENCE [LARGE SCALE GENOMIC DNA]</scope>
</reference>
<sequence>MNGNGELLDILSKYKHFSSGISMIRSTSRLKLLKGYFGTCLIELNSQRLDNEDNILTVTLLSKFSEHTNGTFDSDGFNKHTADLRWNCYSNLLPSGPESEILIPFH</sequence>
<name>A0A4Y2U9V3_ARAVE</name>
<accession>A0A4Y2U9V3</accession>
<dbReference type="EMBL" id="BGPR01034461">
    <property type="protein sequence ID" value="GBO08854.1"/>
    <property type="molecule type" value="Genomic_DNA"/>
</dbReference>
<evidence type="ECO:0000313" key="2">
    <source>
        <dbReference type="EMBL" id="GBO06162.1"/>
    </source>
</evidence>
<dbReference type="EMBL" id="BGPR01032566">
    <property type="protein sequence ID" value="GBO06147.1"/>
    <property type="molecule type" value="Genomic_DNA"/>
</dbReference>
<dbReference type="Proteomes" id="UP000499080">
    <property type="component" value="Unassembled WGS sequence"/>
</dbReference>
<evidence type="ECO:0000313" key="5">
    <source>
        <dbReference type="Proteomes" id="UP000499080"/>
    </source>
</evidence>
<dbReference type="EMBL" id="BGPR01032585">
    <property type="protein sequence ID" value="GBO06162.1"/>
    <property type="molecule type" value="Genomic_DNA"/>
</dbReference>
<evidence type="ECO:0000313" key="3">
    <source>
        <dbReference type="EMBL" id="GBO08852.1"/>
    </source>
</evidence>
<organism evidence="4 5">
    <name type="scientific">Araneus ventricosus</name>
    <name type="common">Orbweaver spider</name>
    <name type="synonym">Epeira ventricosa</name>
    <dbReference type="NCBI Taxonomy" id="182803"/>
    <lineage>
        <taxon>Eukaryota</taxon>
        <taxon>Metazoa</taxon>
        <taxon>Ecdysozoa</taxon>
        <taxon>Arthropoda</taxon>
        <taxon>Chelicerata</taxon>
        <taxon>Arachnida</taxon>
        <taxon>Araneae</taxon>
        <taxon>Araneomorphae</taxon>
        <taxon>Entelegynae</taxon>
        <taxon>Araneoidea</taxon>
        <taxon>Araneidae</taxon>
        <taxon>Araneus</taxon>
    </lineage>
</organism>
<comment type="caution">
    <text evidence="4">The sequence shown here is derived from an EMBL/GenBank/DDBJ whole genome shotgun (WGS) entry which is preliminary data.</text>
</comment>
<dbReference type="EMBL" id="BGPR01034458">
    <property type="protein sequence ID" value="GBO08852.1"/>
    <property type="molecule type" value="Genomic_DNA"/>
</dbReference>
<dbReference type="AlphaFoldDB" id="A0A4Y2U9V3"/>
<protein>
    <submittedName>
        <fullName evidence="4">Uncharacterized protein</fullName>
    </submittedName>
</protein>
<evidence type="ECO:0000313" key="4">
    <source>
        <dbReference type="EMBL" id="GBO08854.1"/>
    </source>
</evidence>
<keyword evidence="5" id="KW-1185">Reference proteome</keyword>
<proteinExistence type="predicted"/>